<dbReference type="InterPro" id="IPR025720">
    <property type="entry name" value="RibU"/>
</dbReference>
<evidence type="ECO:0000313" key="10">
    <source>
        <dbReference type="EMBL" id="PMP67447.1"/>
    </source>
</evidence>
<evidence type="ECO:0000256" key="1">
    <source>
        <dbReference type="ARBA" id="ARBA00004651"/>
    </source>
</evidence>
<dbReference type="RefSeq" id="WP_424587109.1">
    <property type="nucleotide sequence ID" value="NZ_JBNARP010000013.1"/>
</dbReference>
<feature type="transmembrane region" description="Helical" evidence="9">
    <location>
        <begin position="44"/>
        <end position="63"/>
    </location>
</feature>
<keyword evidence="4 8" id="KW-1003">Cell membrane</keyword>
<feature type="transmembrane region" description="Helical" evidence="9">
    <location>
        <begin position="108"/>
        <end position="127"/>
    </location>
</feature>
<evidence type="ECO:0000256" key="9">
    <source>
        <dbReference type="SAM" id="Phobius"/>
    </source>
</evidence>
<keyword evidence="3 8" id="KW-0813">Transport</keyword>
<accession>A0A2J6WEF1</accession>
<keyword evidence="6 9" id="KW-1133">Transmembrane helix</keyword>
<reference evidence="10 11" key="1">
    <citation type="submission" date="2018-01" db="EMBL/GenBank/DDBJ databases">
        <title>Metagenomic assembled genomes from two thermal pools in the Uzon Caldera, Kamchatka, Russia.</title>
        <authorList>
            <person name="Wilkins L."/>
            <person name="Ettinger C."/>
        </authorList>
    </citation>
    <scope>NUCLEOTIDE SEQUENCE [LARGE SCALE GENOMIC DNA]</scope>
    <source>
        <strain evidence="10">ZAV-07</strain>
    </source>
</reference>
<dbReference type="PANTHER" id="PTHR38438:SF1">
    <property type="entry name" value="RIBOFLAVIN TRANSPORTER RIBU"/>
    <property type="match status" value="1"/>
</dbReference>
<dbReference type="PIRSF" id="PIRSF037778">
    <property type="entry name" value="UCP037778_transp_RibU"/>
    <property type="match status" value="1"/>
</dbReference>
<evidence type="ECO:0000256" key="8">
    <source>
        <dbReference type="PIRNR" id="PIRNR037778"/>
    </source>
</evidence>
<evidence type="ECO:0000256" key="7">
    <source>
        <dbReference type="ARBA" id="ARBA00023136"/>
    </source>
</evidence>
<evidence type="ECO:0000313" key="11">
    <source>
        <dbReference type="Proteomes" id="UP000237040"/>
    </source>
</evidence>
<evidence type="ECO:0000256" key="6">
    <source>
        <dbReference type="ARBA" id="ARBA00022989"/>
    </source>
</evidence>
<evidence type="ECO:0000256" key="4">
    <source>
        <dbReference type="ARBA" id="ARBA00022475"/>
    </source>
</evidence>
<feature type="transmembrane region" description="Helical" evidence="9">
    <location>
        <begin position="6"/>
        <end position="23"/>
    </location>
</feature>
<evidence type="ECO:0000256" key="2">
    <source>
        <dbReference type="ARBA" id="ARBA00005540"/>
    </source>
</evidence>
<feature type="transmembrane region" description="Helical" evidence="9">
    <location>
        <begin position="83"/>
        <end position="101"/>
    </location>
</feature>
<gene>
    <name evidence="10" type="ORF">C0189_03075</name>
</gene>
<name>A0A2J6WEF1_9BACT</name>
<dbReference type="AlphaFoldDB" id="A0A2J6WEF1"/>
<comment type="similarity">
    <text evidence="2 8">Belongs to the prokaryotic riboflavin transporter (P-RFT) (TC 2.A.87) family.</text>
</comment>
<evidence type="ECO:0000256" key="3">
    <source>
        <dbReference type="ARBA" id="ARBA00022448"/>
    </source>
</evidence>
<comment type="subcellular location">
    <subcellularLocation>
        <location evidence="1">Cell membrane</location>
        <topology evidence="1">Multi-pass membrane protein</topology>
    </subcellularLocation>
</comment>
<comment type="function">
    <text evidence="8">Probably a riboflavin-binding protein that interacts with the energy-coupling factor (ECF) ABC-transporter complex.</text>
</comment>
<dbReference type="EMBL" id="PNIL01000045">
    <property type="protein sequence ID" value="PMP67447.1"/>
    <property type="molecule type" value="Genomic_DNA"/>
</dbReference>
<protein>
    <recommendedName>
        <fullName evidence="8">Riboflavin transporter</fullName>
    </recommendedName>
</protein>
<organism evidence="10 11">
    <name type="scientific">Caldisericum exile</name>
    <dbReference type="NCBI Taxonomy" id="693075"/>
    <lineage>
        <taxon>Bacteria</taxon>
        <taxon>Pseudomonadati</taxon>
        <taxon>Caldisericota/Cryosericota group</taxon>
        <taxon>Caldisericota</taxon>
        <taxon>Caldisericia</taxon>
        <taxon>Caldisericales</taxon>
        <taxon>Caldisericaceae</taxon>
        <taxon>Caldisericum</taxon>
    </lineage>
</organism>
<keyword evidence="5 9" id="KW-0812">Transmembrane</keyword>
<evidence type="ECO:0000256" key="5">
    <source>
        <dbReference type="ARBA" id="ARBA00022692"/>
    </source>
</evidence>
<feature type="transmembrane region" description="Helical" evidence="9">
    <location>
        <begin position="147"/>
        <end position="171"/>
    </location>
</feature>
<sequence length="183" mass="19971">MSWKNLRSIIFAGILAALSFVLMRFTEFPLLPQASFLKTDLGDIPLLVGAYLFGPIAGIAIAFVKDLLFFVSGAGQGGPIGVLLNFIATGTFALVVGLVSFKKKNDLTLILGLILGTIAMALIMIPANLWAIPKFLPSWTKEQTLSYIYTINVPFNLIKGLLDTVVTFFIAKALKSRRIFTEK</sequence>
<dbReference type="GO" id="GO:0032217">
    <property type="term" value="F:riboflavin transmembrane transporter activity"/>
    <property type="evidence" value="ECO:0007669"/>
    <property type="project" value="UniProtKB-UniRule"/>
</dbReference>
<dbReference type="Proteomes" id="UP000237040">
    <property type="component" value="Unassembled WGS sequence"/>
</dbReference>
<dbReference type="Gene3D" id="1.10.1760.20">
    <property type="match status" value="1"/>
</dbReference>
<dbReference type="InterPro" id="IPR024529">
    <property type="entry name" value="ECF_trnsprt_substrate-spec"/>
</dbReference>
<comment type="caution">
    <text evidence="10">The sequence shown here is derived from an EMBL/GenBank/DDBJ whole genome shotgun (WGS) entry which is preliminary data.</text>
</comment>
<proteinExistence type="inferred from homology"/>
<keyword evidence="7 8" id="KW-0472">Membrane</keyword>
<dbReference type="PANTHER" id="PTHR38438">
    <property type="entry name" value="RIBOFLAVIN TRANSPORTER RIBU"/>
    <property type="match status" value="1"/>
</dbReference>
<dbReference type="Pfam" id="PF12822">
    <property type="entry name" value="ECF_trnsprt"/>
    <property type="match status" value="1"/>
</dbReference>
<dbReference type="GO" id="GO:0005886">
    <property type="term" value="C:plasma membrane"/>
    <property type="evidence" value="ECO:0007669"/>
    <property type="project" value="UniProtKB-SubCell"/>
</dbReference>